<feature type="region of interest" description="Disordered" evidence="5">
    <location>
        <begin position="265"/>
        <end position="381"/>
    </location>
</feature>
<dbReference type="Proteomes" id="UP001140949">
    <property type="component" value="Unassembled WGS sequence"/>
</dbReference>
<reference evidence="7" key="1">
    <citation type="journal article" date="2023" name="GigaByte">
        <title>Genome assembly of the bearded iris, Iris pallida Lam.</title>
        <authorList>
            <person name="Bruccoleri R.E."/>
            <person name="Oakeley E.J."/>
            <person name="Faust A.M.E."/>
            <person name="Altorfer M."/>
            <person name="Dessus-Babus S."/>
            <person name="Burckhardt D."/>
            <person name="Oertli M."/>
            <person name="Naumann U."/>
            <person name="Petersen F."/>
            <person name="Wong J."/>
        </authorList>
    </citation>
    <scope>NUCLEOTIDE SEQUENCE</scope>
    <source>
        <strain evidence="7">GSM-AAB239-AS_SAM_17_03QT</strain>
    </source>
</reference>
<name>A0AAX6HYD3_IRIPA</name>
<feature type="domain" description="TFIIS N-terminal" evidence="6">
    <location>
        <begin position="135"/>
        <end position="210"/>
    </location>
</feature>
<proteinExistence type="predicted"/>
<keyword evidence="2 3" id="KW-0539">Nucleus</keyword>
<evidence type="ECO:0000256" key="2">
    <source>
        <dbReference type="ARBA" id="ARBA00023242"/>
    </source>
</evidence>
<feature type="region of interest" description="Disordered" evidence="5">
    <location>
        <begin position="417"/>
        <end position="447"/>
    </location>
</feature>
<evidence type="ECO:0000256" key="5">
    <source>
        <dbReference type="SAM" id="MobiDB-lite"/>
    </source>
</evidence>
<dbReference type="PANTHER" id="PTHR46554">
    <property type="entry name" value="MEDIATOR OF RNA POLYMERASE II TRANSCRIPTION SUBUNIT 26A-RELATED"/>
    <property type="match status" value="1"/>
</dbReference>
<feature type="region of interest" description="Disordered" evidence="5">
    <location>
        <begin position="225"/>
        <end position="245"/>
    </location>
</feature>
<sequence>MTSSSSGSLDYWRKLFRSAGTDIFQVLESAIDVAAADRLEDFLLRRDRIAERLFTLRLDRCLRCNRVREQPTAAAREEEDDDGKLEEKESKVDSNSHGDFDVDVDVVDPVRNSNYSYDEAEALTEEMEEESQLVGEVLRIKNILDHHQEESDRVLFDSLRRLQLMALSIDTLKATDIGRAVNRLRKHSSNEIRQLARMLIDGWKLLVDEWLKVAPAITDNSPVSVNPSVLDEEEGLPSPPLDEGALFSTQTASIQLSQFFDGMDDDGNLRNEGAFDKKHESERRPLENCKLAVRKQQQPSSQFNIPEPKEQRRGEPKLLEAPNSQSKPQGIILKSKLSSTDSGPGRPARLVSEQKGISYMNPRIQKNTNAPQEKKNSEDVSVLAKLEVSKRKLQERYQEAENAKRQRTTQVMELHDLPKQGHLHNNNKFSSSVKHKSNIRNVASSRR</sequence>
<evidence type="ECO:0000313" key="7">
    <source>
        <dbReference type="EMBL" id="KAJ6845818.1"/>
    </source>
</evidence>
<evidence type="ECO:0000259" key="6">
    <source>
        <dbReference type="PROSITE" id="PS51319"/>
    </source>
</evidence>
<dbReference type="PROSITE" id="PS51319">
    <property type="entry name" value="TFIIS_N"/>
    <property type="match status" value="1"/>
</dbReference>
<dbReference type="SMART" id="SM00509">
    <property type="entry name" value="TFS2N"/>
    <property type="match status" value="1"/>
</dbReference>
<dbReference type="EMBL" id="JANAVB010005797">
    <property type="protein sequence ID" value="KAJ6845818.1"/>
    <property type="molecule type" value="Genomic_DNA"/>
</dbReference>
<dbReference type="CDD" id="cd00183">
    <property type="entry name" value="TFIIS_I"/>
    <property type="match status" value="1"/>
</dbReference>
<comment type="caution">
    <text evidence="7">The sequence shown here is derived from an EMBL/GenBank/DDBJ whole genome shotgun (WGS) entry which is preliminary data.</text>
</comment>
<keyword evidence="4" id="KW-0175">Coiled coil</keyword>
<feature type="compositionally biased region" description="Polar residues" evidence="5">
    <location>
        <begin position="423"/>
        <end position="432"/>
    </location>
</feature>
<feature type="compositionally biased region" description="Basic and acidic residues" evidence="5">
    <location>
        <begin position="307"/>
        <end position="318"/>
    </location>
</feature>
<reference evidence="7" key="2">
    <citation type="submission" date="2023-04" db="EMBL/GenBank/DDBJ databases">
        <authorList>
            <person name="Bruccoleri R.E."/>
            <person name="Oakeley E.J."/>
            <person name="Faust A.-M."/>
            <person name="Dessus-Babus S."/>
            <person name="Altorfer M."/>
            <person name="Burckhardt D."/>
            <person name="Oertli M."/>
            <person name="Naumann U."/>
            <person name="Petersen F."/>
            <person name="Wong J."/>
        </authorList>
    </citation>
    <scope>NUCLEOTIDE SEQUENCE</scope>
    <source>
        <strain evidence="7">GSM-AAB239-AS_SAM_17_03QT</strain>
        <tissue evidence="7">Leaf</tissue>
    </source>
</reference>
<dbReference type="InterPro" id="IPR035441">
    <property type="entry name" value="TFIIS/LEDGF_dom_sf"/>
</dbReference>
<comment type="subcellular location">
    <subcellularLocation>
        <location evidence="1 3">Nucleus</location>
    </subcellularLocation>
</comment>
<dbReference type="AlphaFoldDB" id="A0AAX6HYD3"/>
<feature type="compositionally biased region" description="Polar residues" evidence="5">
    <location>
        <begin position="295"/>
        <end position="304"/>
    </location>
</feature>
<feature type="compositionally biased region" description="Basic and acidic residues" evidence="5">
    <location>
        <begin position="267"/>
        <end position="287"/>
    </location>
</feature>
<gene>
    <name evidence="7" type="ORF">M6B38_285815</name>
</gene>
<organism evidence="7 8">
    <name type="scientific">Iris pallida</name>
    <name type="common">Sweet iris</name>
    <dbReference type="NCBI Taxonomy" id="29817"/>
    <lineage>
        <taxon>Eukaryota</taxon>
        <taxon>Viridiplantae</taxon>
        <taxon>Streptophyta</taxon>
        <taxon>Embryophyta</taxon>
        <taxon>Tracheophyta</taxon>
        <taxon>Spermatophyta</taxon>
        <taxon>Magnoliopsida</taxon>
        <taxon>Liliopsida</taxon>
        <taxon>Asparagales</taxon>
        <taxon>Iridaceae</taxon>
        <taxon>Iridoideae</taxon>
        <taxon>Irideae</taxon>
        <taxon>Iris</taxon>
    </lineage>
</organism>
<dbReference type="SUPFAM" id="SSF47676">
    <property type="entry name" value="Conserved domain common to transcription factors TFIIS, elongin A, CRSP70"/>
    <property type="match status" value="1"/>
</dbReference>
<evidence type="ECO:0000256" key="1">
    <source>
        <dbReference type="ARBA" id="ARBA00004123"/>
    </source>
</evidence>
<dbReference type="Gene3D" id="1.20.930.10">
    <property type="entry name" value="Conserved domain common to transcription factors TFIIS, elongin A, CRSP70"/>
    <property type="match status" value="1"/>
</dbReference>
<evidence type="ECO:0000256" key="4">
    <source>
        <dbReference type="SAM" id="Coils"/>
    </source>
</evidence>
<feature type="compositionally biased region" description="Basic and acidic residues" evidence="5">
    <location>
        <begin position="85"/>
        <end position="99"/>
    </location>
</feature>
<evidence type="ECO:0000313" key="8">
    <source>
        <dbReference type="Proteomes" id="UP001140949"/>
    </source>
</evidence>
<dbReference type="GO" id="GO:0005634">
    <property type="term" value="C:nucleus"/>
    <property type="evidence" value="ECO:0007669"/>
    <property type="project" value="UniProtKB-SubCell"/>
</dbReference>
<dbReference type="Pfam" id="PF08711">
    <property type="entry name" value="Med26"/>
    <property type="match status" value="1"/>
</dbReference>
<feature type="coiled-coil region" evidence="4">
    <location>
        <begin position="383"/>
        <end position="410"/>
    </location>
</feature>
<dbReference type="PANTHER" id="PTHR46554:SF2">
    <property type="entry name" value="TFIIS N-TERMINAL DOMAIN-CONTAINING PROTEIN"/>
    <property type="match status" value="1"/>
</dbReference>
<accession>A0AAX6HYD3</accession>
<dbReference type="InterPro" id="IPR003617">
    <property type="entry name" value="TFIIS/CRSP70_N_sub"/>
</dbReference>
<dbReference type="InterPro" id="IPR017923">
    <property type="entry name" value="TFIIS_N"/>
</dbReference>
<evidence type="ECO:0000256" key="3">
    <source>
        <dbReference type="PROSITE-ProRule" id="PRU00649"/>
    </source>
</evidence>
<keyword evidence="8" id="KW-1185">Reference proteome</keyword>
<protein>
    <recommendedName>
        <fullName evidence="6">TFIIS N-terminal domain-containing protein</fullName>
    </recommendedName>
</protein>
<feature type="region of interest" description="Disordered" evidence="5">
    <location>
        <begin position="70"/>
        <end position="99"/>
    </location>
</feature>